<protein>
    <recommendedName>
        <fullName evidence="7 9">Uroporphyrinogen-III synthase</fullName>
        <ecNumber evidence="3 9">4.2.1.75</ecNumber>
    </recommendedName>
</protein>
<name>A0A853G161_9BURK</name>
<dbReference type="EMBL" id="JACCEM010000009">
    <property type="protein sequence ID" value="NYT51008.1"/>
    <property type="molecule type" value="Genomic_DNA"/>
</dbReference>
<evidence type="ECO:0000256" key="2">
    <source>
        <dbReference type="ARBA" id="ARBA00008133"/>
    </source>
</evidence>
<evidence type="ECO:0000256" key="7">
    <source>
        <dbReference type="ARBA" id="ARBA00040167"/>
    </source>
</evidence>
<evidence type="ECO:0000256" key="5">
    <source>
        <dbReference type="ARBA" id="ARBA00023244"/>
    </source>
</evidence>
<accession>A0A853G161</accession>
<comment type="caution">
    <text evidence="11">The sequence shown here is derived from an EMBL/GenBank/DDBJ whole genome shotgun (WGS) entry which is preliminary data.</text>
</comment>
<evidence type="ECO:0000256" key="9">
    <source>
        <dbReference type="RuleBase" id="RU366031"/>
    </source>
</evidence>
<reference evidence="11 12" key="1">
    <citation type="submission" date="2020-07" db="EMBL/GenBank/DDBJ databases">
        <title>Taxonomic revisions and descriptions of new bacterial species based on genomic comparisons in the high-G+C-content subgroup of the family Alcaligenaceae.</title>
        <authorList>
            <person name="Szabo A."/>
            <person name="Felfoldi T."/>
        </authorList>
    </citation>
    <scope>NUCLEOTIDE SEQUENCE [LARGE SCALE GENOMIC DNA]</scope>
    <source>
        <strain evidence="11 12">LMG 24012</strain>
    </source>
</reference>
<evidence type="ECO:0000313" key="11">
    <source>
        <dbReference type="EMBL" id="NYT51008.1"/>
    </source>
</evidence>
<dbReference type="GO" id="GO:0004852">
    <property type="term" value="F:uroporphyrinogen-III synthase activity"/>
    <property type="evidence" value="ECO:0007669"/>
    <property type="project" value="UniProtKB-UniRule"/>
</dbReference>
<dbReference type="InterPro" id="IPR036108">
    <property type="entry name" value="4pyrrol_syn_uPrphyn_synt_sf"/>
</dbReference>
<dbReference type="Proteomes" id="UP000559809">
    <property type="component" value="Unassembled WGS sequence"/>
</dbReference>
<comment type="catalytic activity">
    <reaction evidence="8 9">
        <text>hydroxymethylbilane = uroporphyrinogen III + H2O</text>
        <dbReference type="Rhea" id="RHEA:18965"/>
        <dbReference type="ChEBI" id="CHEBI:15377"/>
        <dbReference type="ChEBI" id="CHEBI:57308"/>
        <dbReference type="ChEBI" id="CHEBI:57845"/>
        <dbReference type="EC" id="4.2.1.75"/>
    </reaction>
</comment>
<dbReference type="PANTHER" id="PTHR38042">
    <property type="entry name" value="UROPORPHYRINOGEN-III SYNTHASE, CHLOROPLASTIC"/>
    <property type="match status" value="1"/>
</dbReference>
<dbReference type="CDD" id="cd06578">
    <property type="entry name" value="HemD"/>
    <property type="match status" value="1"/>
</dbReference>
<gene>
    <name evidence="11" type="ORF">H0A72_16980</name>
</gene>
<sequence>MDASVILTRPEGKNEQLAARLRDAGLEPLVLPALSLRALPAGERAFPLPAHYDLLVFVSGNAVRFYAAQLRGLSADAAWPPGLRVAAVGAATARAAQRAGVDPGAIIQPDPRDGQDSEALWKQLSPRLGSLRRVLIVRGNRGREWLGARLEEAGLRVDRHAAYERRPAQWSAEQGRRLAAALEEGGPCICLLTSSEGVDAVYANLLRLGLENAWPSLRFLVVHERIAGRLQSVSGASGKVGPRMVKICQPSDDAIFQALVGMASPSESS</sequence>
<comment type="function">
    <text evidence="6 9">Catalyzes cyclization of the linear tetrapyrrole, hydroxymethylbilane, to the macrocyclic uroporphyrinogen III.</text>
</comment>
<dbReference type="InterPro" id="IPR003754">
    <property type="entry name" value="4pyrrol_synth_uPrphyn_synth"/>
</dbReference>
<dbReference type="GO" id="GO:0006780">
    <property type="term" value="P:uroporphyrinogen III biosynthetic process"/>
    <property type="evidence" value="ECO:0007669"/>
    <property type="project" value="UniProtKB-UniRule"/>
</dbReference>
<evidence type="ECO:0000256" key="6">
    <source>
        <dbReference type="ARBA" id="ARBA00037589"/>
    </source>
</evidence>
<dbReference type="Gene3D" id="3.40.50.10090">
    <property type="match status" value="2"/>
</dbReference>
<dbReference type="Pfam" id="PF02602">
    <property type="entry name" value="HEM4"/>
    <property type="match status" value="1"/>
</dbReference>
<evidence type="ECO:0000256" key="4">
    <source>
        <dbReference type="ARBA" id="ARBA00023239"/>
    </source>
</evidence>
<dbReference type="SUPFAM" id="SSF69618">
    <property type="entry name" value="HemD-like"/>
    <property type="match status" value="1"/>
</dbReference>
<comment type="pathway">
    <text evidence="1 9">Porphyrin-containing compound metabolism; protoporphyrin-IX biosynthesis; coproporphyrinogen-III from 5-aminolevulinate: step 3/4.</text>
</comment>
<proteinExistence type="inferred from homology"/>
<keyword evidence="5 9" id="KW-0627">Porphyrin biosynthesis</keyword>
<dbReference type="EC" id="4.2.1.75" evidence="3 9"/>
<evidence type="ECO:0000259" key="10">
    <source>
        <dbReference type="Pfam" id="PF02602"/>
    </source>
</evidence>
<dbReference type="GO" id="GO:0006782">
    <property type="term" value="P:protoporphyrinogen IX biosynthetic process"/>
    <property type="evidence" value="ECO:0007669"/>
    <property type="project" value="UniProtKB-UniRule"/>
</dbReference>
<dbReference type="RefSeq" id="WP_180157488.1">
    <property type="nucleotide sequence ID" value="NZ_JACCEM010000009.1"/>
</dbReference>
<keyword evidence="12" id="KW-1185">Reference proteome</keyword>
<comment type="similarity">
    <text evidence="2 9">Belongs to the uroporphyrinogen-III synthase family.</text>
</comment>
<evidence type="ECO:0000313" key="12">
    <source>
        <dbReference type="Proteomes" id="UP000559809"/>
    </source>
</evidence>
<dbReference type="AlphaFoldDB" id="A0A853G161"/>
<evidence type="ECO:0000256" key="8">
    <source>
        <dbReference type="ARBA" id="ARBA00048617"/>
    </source>
</evidence>
<evidence type="ECO:0000256" key="1">
    <source>
        <dbReference type="ARBA" id="ARBA00004772"/>
    </source>
</evidence>
<dbReference type="InterPro" id="IPR039793">
    <property type="entry name" value="UROS/Hem4"/>
</dbReference>
<keyword evidence="4 9" id="KW-0456">Lyase</keyword>
<dbReference type="UniPathway" id="UPA00251">
    <property type="reaction ID" value="UER00320"/>
</dbReference>
<dbReference type="PANTHER" id="PTHR38042:SF1">
    <property type="entry name" value="UROPORPHYRINOGEN-III SYNTHASE, CHLOROPLASTIC"/>
    <property type="match status" value="1"/>
</dbReference>
<organism evidence="11 12">
    <name type="scientific">Parapusillimonas granuli</name>
    <dbReference type="NCBI Taxonomy" id="380911"/>
    <lineage>
        <taxon>Bacteria</taxon>
        <taxon>Pseudomonadati</taxon>
        <taxon>Pseudomonadota</taxon>
        <taxon>Betaproteobacteria</taxon>
        <taxon>Burkholderiales</taxon>
        <taxon>Alcaligenaceae</taxon>
        <taxon>Parapusillimonas</taxon>
    </lineage>
</organism>
<feature type="domain" description="Tetrapyrrole biosynthesis uroporphyrinogen III synthase" evidence="10">
    <location>
        <begin position="16"/>
        <end position="228"/>
    </location>
</feature>
<evidence type="ECO:0000256" key="3">
    <source>
        <dbReference type="ARBA" id="ARBA00013109"/>
    </source>
</evidence>